<feature type="domain" description="Reverse transcriptase" evidence="2">
    <location>
        <begin position="356"/>
        <end position="463"/>
    </location>
</feature>
<organism evidence="4 5">
    <name type="scientific">Mugilogobius chulae</name>
    <name type="common">yellowstripe goby</name>
    <dbReference type="NCBI Taxonomy" id="88201"/>
    <lineage>
        <taxon>Eukaryota</taxon>
        <taxon>Metazoa</taxon>
        <taxon>Chordata</taxon>
        <taxon>Craniata</taxon>
        <taxon>Vertebrata</taxon>
        <taxon>Euteleostomi</taxon>
        <taxon>Actinopterygii</taxon>
        <taxon>Neopterygii</taxon>
        <taxon>Teleostei</taxon>
        <taxon>Neoteleostei</taxon>
        <taxon>Acanthomorphata</taxon>
        <taxon>Gobiaria</taxon>
        <taxon>Gobiiformes</taxon>
        <taxon>Gobioidei</taxon>
        <taxon>Gobiidae</taxon>
        <taxon>Gobionellinae</taxon>
        <taxon>Mugilogobius</taxon>
    </lineage>
</organism>
<dbReference type="AlphaFoldDB" id="A0AAW0PY86"/>
<evidence type="ECO:0000259" key="2">
    <source>
        <dbReference type="Pfam" id="PF00078"/>
    </source>
</evidence>
<reference evidence="5" key="1">
    <citation type="submission" date="2024-04" db="EMBL/GenBank/DDBJ databases">
        <title>Salinicola lusitanus LLJ914,a marine bacterium isolated from the Okinawa Trough.</title>
        <authorList>
            <person name="Li J."/>
        </authorList>
    </citation>
    <scope>NUCLEOTIDE SEQUENCE [LARGE SCALE GENOMIC DNA]</scope>
</reference>
<dbReference type="SUPFAM" id="SSF52540">
    <property type="entry name" value="P-loop containing nucleoside triphosphate hydrolases"/>
    <property type="match status" value="1"/>
</dbReference>
<accession>A0AAW0PY86</accession>
<dbReference type="InterPro" id="IPR053082">
    <property type="entry name" value="Nuclear_GTPase_SLIP-GC"/>
</dbReference>
<name>A0AAW0PY86_9GOBI</name>
<dbReference type="PANTHER" id="PTHR47308">
    <property type="entry name" value="NUCLEAR GTPASE SLIP-GC"/>
    <property type="match status" value="1"/>
</dbReference>
<feature type="region of interest" description="Disordered" evidence="1">
    <location>
        <begin position="35"/>
        <end position="59"/>
    </location>
</feature>
<dbReference type="PANTHER" id="PTHR47308:SF1">
    <property type="entry name" value="NUCLEAR GTPASE SLIP-GC"/>
    <property type="match status" value="1"/>
</dbReference>
<feature type="compositionally biased region" description="Basic and acidic residues" evidence="1">
    <location>
        <begin position="37"/>
        <end position="47"/>
    </location>
</feature>
<feature type="compositionally biased region" description="Basic and acidic residues" evidence="1">
    <location>
        <begin position="495"/>
        <end position="508"/>
    </location>
</feature>
<keyword evidence="5" id="KW-1185">Reference proteome</keyword>
<evidence type="ECO:0000256" key="1">
    <source>
        <dbReference type="SAM" id="MobiDB-lite"/>
    </source>
</evidence>
<gene>
    <name evidence="4" type="ORF">WMY93_004860</name>
</gene>
<dbReference type="InterPro" id="IPR045063">
    <property type="entry name" value="Dynamin_N"/>
</dbReference>
<evidence type="ECO:0000259" key="3">
    <source>
        <dbReference type="Pfam" id="PF00350"/>
    </source>
</evidence>
<evidence type="ECO:0008006" key="6">
    <source>
        <dbReference type="Google" id="ProtNLM"/>
    </source>
</evidence>
<feature type="region of interest" description="Disordered" evidence="1">
    <location>
        <begin position="151"/>
        <end position="170"/>
    </location>
</feature>
<dbReference type="GO" id="GO:0003924">
    <property type="term" value="F:GTPase activity"/>
    <property type="evidence" value="ECO:0007669"/>
    <property type="project" value="TreeGrafter"/>
</dbReference>
<evidence type="ECO:0000313" key="4">
    <source>
        <dbReference type="EMBL" id="KAK7933964.1"/>
    </source>
</evidence>
<dbReference type="Proteomes" id="UP001460270">
    <property type="component" value="Unassembled WGS sequence"/>
</dbReference>
<dbReference type="InterPro" id="IPR000477">
    <property type="entry name" value="RT_dom"/>
</dbReference>
<dbReference type="Pfam" id="PF00078">
    <property type="entry name" value="RVT_1"/>
    <property type="match status" value="1"/>
</dbReference>
<sequence length="560" mass="62141">MCLQPEHESIEEKKPGDSIKTDVYVVHCGLPPFPQRQDQRFSRHQQEEDGGSVGRTGAGKSSLINAVIDQKDLLPTSTGKACTSVIIKVKANKGKRYKIAVKFVSKEEFDDLIWSTRKLVDSSNTEKIPDKESEDITEKMTPKQVAEQLTLYTKTSKRPKNKSSENPSDPPQTWYWPVVKCVTIKVPDNHLLQRVTLVDLPGTGDRNKTRNDLWKQMVSRCGTVWIVTEVNRAVSEEEAWDMLRSACRYMGNGGECSNIHFICTKSDTHEFVVFDGPLTPSAVFEVFEPVTMSLLSEIVQGMRPTNCPLDIVPSKVIKQAFDAVGPCLLSLMNSSLSTGTVPTVFKHTVSFLENNLILEKFQSGFRSRHSTESALLKVHNDILTVLDTKKSVMLLMLDLTAAFDTVDHAVLLSRLAQHVGLQGSVLQWFSSYLTDRSFAVMVDDYSSSSAPLTSGVPQGSILVGARSTRGERYASSVYGGFHKERLQKRVKHASLTREPRPAAHEPGQRRRGPGAVTVKSANTEPCVCSLLPRPRRLRLVPQAASPGPRAQPAHFHNLPP</sequence>
<feature type="region of interest" description="Disordered" evidence="1">
    <location>
        <begin position="491"/>
        <end position="518"/>
    </location>
</feature>
<dbReference type="Pfam" id="PF00350">
    <property type="entry name" value="Dynamin_N"/>
    <property type="match status" value="1"/>
</dbReference>
<dbReference type="Gene3D" id="3.40.50.300">
    <property type="entry name" value="P-loop containing nucleotide triphosphate hydrolases"/>
    <property type="match status" value="1"/>
</dbReference>
<dbReference type="EMBL" id="JBBPFD010000003">
    <property type="protein sequence ID" value="KAK7933964.1"/>
    <property type="molecule type" value="Genomic_DNA"/>
</dbReference>
<proteinExistence type="predicted"/>
<evidence type="ECO:0000313" key="5">
    <source>
        <dbReference type="Proteomes" id="UP001460270"/>
    </source>
</evidence>
<protein>
    <recommendedName>
        <fullName evidence="6">Reverse transcriptase domain-containing protein</fullName>
    </recommendedName>
</protein>
<dbReference type="InterPro" id="IPR027417">
    <property type="entry name" value="P-loop_NTPase"/>
</dbReference>
<comment type="caution">
    <text evidence="4">The sequence shown here is derived from an EMBL/GenBank/DDBJ whole genome shotgun (WGS) entry which is preliminary data.</text>
</comment>
<feature type="domain" description="Dynamin N-terminal" evidence="3">
    <location>
        <begin position="53"/>
        <end position="243"/>
    </location>
</feature>